<dbReference type="Proteomes" id="UP000034492">
    <property type="component" value="Unassembled WGS sequence"/>
</dbReference>
<comment type="caution">
    <text evidence="1">The sequence shown here is derived from an EMBL/GenBank/DDBJ whole genome shotgun (WGS) entry which is preliminary data.</text>
</comment>
<reference evidence="1 2" key="1">
    <citation type="journal article" date="2015" name="Nature">
        <title>rRNA introns, odd ribosomes, and small enigmatic genomes across a large radiation of phyla.</title>
        <authorList>
            <person name="Brown C.T."/>
            <person name="Hug L.A."/>
            <person name="Thomas B.C."/>
            <person name="Sharon I."/>
            <person name="Castelle C.J."/>
            <person name="Singh A."/>
            <person name="Wilkins M.J."/>
            <person name="Williams K.H."/>
            <person name="Banfield J.F."/>
        </authorList>
    </citation>
    <scope>NUCLEOTIDE SEQUENCE [LARGE SCALE GENOMIC DNA]</scope>
</reference>
<gene>
    <name evidence="1" type="ORF">US19_C0010G0005</name>
</gene>
<dbReference type="AlphaFoldDB" id="A0A0G0EWB1"/>
<proteinExistence type="predicted"/>
<evidence type="ECO:0000313" key="1">
    <source>
        <dbReference type="EMBL" id="KKQ09827.1"/>
    </source>
</evidence>
<organism evidence="1 2">
    <name type="scientific">Candidatus Daviesbacteria bacterium GW2011_GWB1_36_5</name>
    <dbReference type="NCBI Taxonomy" id="1618426"/>
    <lineage>
        <taxon>Bacteria</taxon>
        <taxon>Candidatus Daviesiibacteriota</taxon>
    </lineage>
</organism>
<dbReference type="EMBL" id="LBSA01000010">
    <property type="protein sequence ID" value="KKQ09827.1"/>
    <property type="molecule type" value="Genomic_DNA"/>
</dbReference>
<name>A0A0G0EWB1_9BACT</name>
<evidence type="ECO:0000313" key="2">
    <source>
        <dbReference type="Proteomes" id="UP000034492"/>
    </source>
</evidence>
<sequence length="194" mass="22536">MIEQQIGFELPIRGQGQTLDILNFPFTTSSSYMEWKPSERGNGRNYERFTQVVREISPDFSPPTPKHGSRWRKVTFNKPGWENILDLPDHIQAINGSEYHDPQTLILESHTIEGFQAFGLRNFRGLFNGESPFDYAVKYFYLNFGIFGFHYPYGSRDFKDDWQTVVQIEPKRVVLASKDTLVGNVTRDFLIQMA</sequence>
<accession>A0A0G0EWB1</accession>
<protein>
    <submittedName>
        <fullName evidence="1">Uncharacterized protein</fullName>
    </submittedName>
</protein>